<protein>
    <recommendedName>
        <fullName evidence="8">C2H2-type domain-containing protein</fullName>
    </recommendedName>
</protein>
<dbReference type="AlphaFoldDB" id="A0A1Y1VHD6"/>
<name>A0A1Y1VHD6_9FUNG</name>
<evidence type="ECO:0000256" key="2">
    <source>
        <dbReference type="ARBA" id="ARBA00022723"/>
    </source>
</evidence>
<dbReference type="Pfam" id="PF13465">
    <property type="entry name" value="zf-H2C2_2"/>
    <property type="match status" value="1"/>
</dbReference>
<keyword evidence="6" id="KW-0539">Nucleus</keyword>
<gene>
    <name evidence="9" type="ORF">BCR36DRAFT_254668</name>
</gene>
<evidence type="ECO:0000259" key="8">
    <source>
        <dbReference type="PROSITE" id="PS50157"/>
    </source>
</evidence>
<evidence type="ECO:0000256" key="7">
    <source>
        <dbReference type="PROSITE-ProRule" id="PRU00042"/>
    </source>
</evidence>
<dbReference type="SMART" id="SM00355">
    <property type="entry name" value="ZnF_C2H2"/>
    <property type="match status" value="2"/>
</dbReference>
<keyword evidence="2" id="KW-0479">Metal-binding</keyword>
<dbReference type="Proteomes" id="UP000193719">
    <property type="component" value="Unassembled WGS sequence"/>
</dbReference>
<dbReference type="STRING" id="1754191.A0A1Y1VHD6"/>
<evidence type="ECO:0000256" key="3">
    <source>
        <dbReference type="ARBA" id="ARBA00022737"/>
    </source>
</evidence>
<evidence type="ECO:0000256" key="5">
    <source>
        <dbReference type="ARBA" id="ARBA00022833"/>
    </source>
</evidence>
<feature type="non-terminal residue" evidence="9">
    <location>
        <position position="53"/>
    </location>
</feature>
<evidence type="ECO:0000313" key="10">
    <source>
        <dbReference type="Proteomes" id="UP000193719"/>
    </source>
</evidence>
<dbReference type="PANTHER" id="PTHR24394">
    <property type="entry name" value="ZINC FINGER PROTEIN"/>
    <property type="match status" value="1"/>
</dbReference>
<reference evidence="9 10" key="1">
    <citation type="submission" date="2016-08" db="EMBL/GenBank/DDBJ databases">
        <title>Genomes of anaerobic fungi encode conserved fungal cellulosomes for biomass hydrolysis.</title>
        <authorList>
            <consortium name="DOE Joint Genome Institute"/>
            <person name="Haitjema C.H."/>
            <person name="Gilmore S.P."/>
            <person name="Henske J.K."/>
            <person name="Solomon K.V."/>
            <person name="De Groot R."/>
            <person name="Kuo A."/>
            <person name="Mondo S.J."/>
            <person name="Salamov A.A."/>
            <person name="Labutti K."/>
            <person name="Zhao Z."/>
            <person name="Chiniquy J."/>
            <person name="Barry K."/>
            <person name="Brewer H.M."/>
            <person name="Purvine S.O."/>
            <person name="Wright A.T."/>
            <person name="Boxma B."/>
            <person name="Van Alen T."/>
            <person name="Hackstein J.H."/>
            <person name="Baker S.E."/>
            <person name="Grigoriev I.V."/>
            <person name="O'Malley M.A."/>
        </authorList>
    </citation>
    <scope>NUCLEOTIDE SEQUENCE [LARGE SCALE GENOMIC DNA]</scope>
    <source>
        <strain evidence="10">finn</strain>
    </source>
</reference>
<dbReference type="GO" id="GO:0008270">
    <property type="term" value="F:zinc ion binding"/>
    <property type="evidence" value="ECO:0007669"/>
    <property type="project" value="UniProtKB-KW"/>
</dbReference>
<dbReference type="GO" id="GO:0000981">
    <property type="term" value="F:DNA-binding transcription factor activity, RNA polymerase II-specific"/>
    <property type="evidence" value="ECO:0007669"/>
    <property type="project" value="TreeGrafter"/>
</dbReference>
<dbReference type="FunFam" id="3.30.160.60:FF:000264">
    <property type="entry name" value="Zinc finger protein 236"/>
    <property type="match status" value="1"/>
</dbReference>
<dbReference type="PROSITE" id="PS50157">
    <property type="entry name" value="ZINC_FINGER_C2H2_2"/>
    <property type="match status" value="2"/>
</dbReference>
<dbReference type="PANTHER" id="PTHR24394:SF44">
    <property type="entry name" value="ZINC FINGER PROTEIN 271-LIKE"/>
    <property type="match status" value="1"/>
</dbReference>
<dbReference type="OrthoDB" id="2162596at2759"/>
<evidence type="ECO:0000256" key="1">
    <source>
        <dbReference type="ARBA" id="ARBA00004123"/>
    </source>
</evidence>
<dbReference type="FunFam" id="3.30.160.60:FF:000414">
    <property type="entry name" value="Zinc finger protein 398"/>
    <property type="match status" value="1"/>
</dbReference>
<evidence type="ECO:0000313" key="9">
    <source>
        <dbReference type="EMBL" id="ORX56136.1"/>
    </source>
</evidence>
<dbReference type="PROSITE" id="PS00028">
    <property type="entry name" value="ZINC_FINGER_C2H2_1"/>
    <property type="match status" value="1"/>
</dbReference>
<organism evidence="9 10">
    <name type="scientific">Piromyces finnis</name>
    <dbReference type="NCBI Taxonomy" id="1754191"/>
    <lineage>
        <taxon>Eukaryota</taxon>
        <taxon>Fungi</taxon>
        <taxon>Fungi incertae sedis</taxon>
        <taxon>Chytridiomycota</taxon>
        <taxon>Chytridiomycota incertae sedis</taxon>
        <taxon>Neocallimastigomycetes</taxon>
        <taxon>Neocallimastigales</taxon>
        <taxon>Neocallimastigaceae</taxon>
        <taxon>Piromyces</taxon>
    </lineage>
</organism>
<feature type="domain" description="C2H2-type" evidence="8">
    <location>
        <begin position="5"/>
        <end position="32"/>
    </location>
</feature>
<keyword evidence="4 7" id="KW-0863">Zinc-finger</keyword>
<comment type="subcellular location">
    <subcellularLocation>
        <location evidence="1">Nucleus</location>
    </subcellularLocation>
</comment>
<keyword evidence="3" id="KW-0677">Repeat</keyword>
<dbReference type="InterPro" id="IPR013087">
    <property type="entry name" value="Znf_C2H2_type"/>
</dbReference>
<feature type="domain" description="C2H2-type" evidence="8">
    <location>
        <begin position="33"/>
        <end position="53"/>
    </location>
</feature>
<keyword evidence="10" id="KW-1185">Reference proteome</keyword>
<comment type="caution">
    <text evidence="9">The sequence shown here is derived from an EMBL/GenBank/DDBJ whole genome shotgun (WGS) entry which is preliminary data.</text>
</comment>
<feature type="non-terminal residue" evidence="9">
    <location>
        <position position="1"/>
    </location>
</feature>
<dbReference type="Gene3D" id="3.30.160.60">
    <property type="entry name" value="Classic Zinc Finger"/>
    <property type="match status" value="2"/>
</dbReference>
<dbReference type="GO" id="GO:0005634">
    <property type="term" value="C:nucleus"/>
    <property type="evidence" value="ECO:0007669"/>
    <property type="project" value="UniProtKB-SubCell"/>
</dbReference>
<accession>A0A1Y1VHD6</accession>
<sequence>TNRPYVCSTCGAGFTRKHDLNRHKKVHTGVKNYKCPYCDKGFSRNDALSRHLR</sequence>
<evidence type="ECO:0000256" key="6">
    <source>
        <dbReference type="ARBA" id="ARBA00023242"/>
    </source>
</evidence>
<evidence type="ECO:0000256" key="4">
    <source>
        <dbReference type="ARBA" id="ARBA00022771"/>
    </source>
</evidence>
<proteinExistence type="predicted"/>
<dbReference type="SUPFAM" id="SSF57667">
    <property type="entry name" value="beta-beta-alpha zinc fingers"/>
    <property type="match status" value="1"/>
</dbReference>
<keyword evidence="5" id="KW-0862">Zinc</keyword>
<reference evidence="9 10" key="2">
    <citation type="submission" date="2016-08" db="EMBL/GenBank/DDBJ databases">
        <title>Pervasive Adenine N6-methylation of Active Genes in Fungi.</title>
        <authorList>
            <consortium name="DOE Joint Genome Institute"/>
            <person name="Mondo S.J."/>
            <person name="Dannebaum R.O."/>
            <person name="Kuo R.C."/>
            <person name="Labutti K."/>
            <person name="Haridas S."/>
            <person name="Kuo A."/>
            <person name="Salamov A."/>
            <person name="Ahrendt S.R."/>
            <person name="Lipzen A."/>
            <person name="Sullivan W."/>
            <person name="Andreopoulos W.B."/>
            <person name="Clum A."/>
            <person name="Lindquist E."/>
            <person name="Daum C."/>
            <person name="Ramamoorthy G.K."/>
            <person name="Gryganskyi A."/>
            <person name="Culley D."/>
            <person name="Magnuson J.K."/>
            <person name="James T.Y."/>
            <person name="O'Malley M.A."/>
            <person name="Stajich J.E."/>
            <person name="Spatafora J.W."/>
            <person name="Visel A."/>
            <person name="Grigoriev I.V."/>
        </authorList>
    </citation>
    <scope>NUCLEOTIDE SEQUENCE [LARGE SCALE GENOMIC DNA]</scope>
    <source>
        <strain evidence="10">finn</strain>
    </source>
</reference>
<dbReference type="InterPro" id="IPR036236">
    <property type="entry name" value="Znf_C2H2_sf"/>
</dbReference>
<dbReference type="EMBL" id="MCFH01000008">
    <property type="protein sequence ID" value="ORX56136.1"/>
    <property type="molecule type" value="Genomic_DNA"/>
</dbReference>